<name>A0ABS0NIM0_9ACTN</name>
<feature type="region of interest" description="Disordered" evidence="1">
    <location>
        <begin position="105"/>
        <end position="137"/>
    </location>
</feature>
<comment type="caution">
    <text evidence="2">The sequence shown here is derived from an EMBL/GenBank/DDBJ whole genome shotgun (WGS) entry which is preliminary data.</text>
</comment>
<evidence type="ECO:0008006" key="4">
    <source>
        <dbReference type="Google" id="ProtNLM"/>
    </source>
</evidence>
<evidence type="ECO:0000313" key="3">
    <source>
        <dbReference type="Proteomes" id="UP000807371"/>
    </source>
</evidence>
<proteinExistence type="predicted"/>
<dbReference type="Proteomes" id="UP000807371">
    <property type="component" value="Unassembled WGS sequence"/>
</dbReference>
<organism evidence="2 3">
    <name type="scientific">Streptomyces pactum</name>
    <dbReference type="NCBI Taxonomy" id="68249"/>
    <lineage>
        <taxon>Bacteria</taxon>
        <taxon>Bacillati</taxon>
        <taxon>Actinomycetota</taxon>
        <taxon>Actinomycetes</taxon>
        <taxon>Kitasatosporales</taxon>
        <taxon>Streptomycetaceae</taxon>
        <taxon>Streptomyces</taxon>
    </lineage>
</organism>
<dbReference type="Gene3D" id="3.90.930.60">
    <property type="match status" value="1"/>
</dbReference>
<reference evidence="2 3" key="1">
    <citation type="submission" date="2020-09" db="EMBL/GenBank/DDBJ databases">
        <title>Biosynthesis of the nuclear factor of activated T cells inhibitor NFAT-133 and its congeners in Streptomyces pactum.</title>
        <authorList>
            <person name="Zhou W."/>
            <person name="Posri P."/>
            <person name="Abugrain M.E."/>
            <person name="Weisberg A.J."/>
            <person name="Chang J.H."/>
            <person name="Mahmud T."/>
        </authorList>
    </citation>
    <scope>NUCLEOTIDE SEQUENCE [LARGE SCALE GENOMIC DNA]</scope>
    <source>
        <strain evidence="2 3">ATCC 27456</strain>
    </source>
</reference>
<protein>
    <recommendedName>
        <fullName evidence="4">PqqD family protein</fullName>
    </recommendedName>
</protein>
<dbReference type="RefSeq" id="WP_197988645.1">
    <property type="nucleotide sequence ID" value="NZ_JACYXC010000001.1"/>
</dbReference>
<gene>
    <name evidence="2" type="ORF">IHE55_09580</name>
</gene>
<sequence>MGTLRFAPHLGVARVPGEGVHLVSERGVTVLRGRAAEVLAPLLDGTREADRVLADAAREIPAGTAARVLARLRAAGLVYESTADRPPGPSDAYWSLAGLAPPAAVPLDAATAPDPLPRPPAPGPRSSVPHGPRARSP</sequence>
<keyword evidence="3" id="KW-1185">Reference proteome</keyword>
<evidence type="ECO:0000313" key="2">
    <source>
        <dbReference type="EMBL" id="MBH5335030.1"/>
    </source>
</evidence>
<accession>A0ABS0NIM0</accession>
<dbReference type="EMBL" id="JACYXC010000001">
    <property type="protein sequence ID" value="MBH5335030.1"/>
    <property type="molecule type" value="Genomic_DNA"/>
</dbReference>
<evidence type="ECO:0000256" key="1">
    <source>
        <dbReference type="SAM" id="MobiDB-lite"/>
    </source>
</evidence>
<feature type="compositionally biased region" description="Pro residues" evidence="1">
    <location>
        <begin position="114"/>
        <end position="123"/>
    </location>
</feature>